<dbReference type="WormBase" id="F02E8.4">
    <property type="protein sequence ID" value="CE42090"/>
    <property type="gene ID" value="WBGene00017177"/>
</dbReference>
<dbReference type="GO" id="GO:0004674">
    <property type="term" value="F:protein serine/threonine kinase activity"/>
    <property type="evidence" value="ECO:0007669"/>
    <property type="project" value="UniProtKB-KW"/>
</dbReference>
<dbReference type="IntAct" id="Q19122">
    <property type="interactions" value="1"/>
</dbReference>
<feature type="compositionally biased region" description="Low complexity" evidence="1">
    <location>
        <begin position="28"/>
        <end position="42"/>
    </location>
</feature>
<sequence length="711" mass="78970">MEDPRSSRLTLRSASRRNSESNAHEKLSSGSSSRMTSNGSPSKSPVLGKGRALSVPADSSRRNETDSSYGIGLHASCFGKRDVYPGDKVKLKRLLNAIPENFSIPILRIVQIGEYNDGRTPRSILSYRENMANVDEFSDDLVIELLVFFELTQVDVDRANFFTQFLEAKAEYYEFTSYDNRVSDIPNNKLRPTPLYSLQYDSRTTYSGTPGYSNSSEKSGESTSRARLAVSDLQSFQDVTHGTSSASEFPVSSANAPVESLSIGLSSSFGHTLNISSVSEEVQNVQAFQESSSLPFVHANQCSTSSAKNFDLFPVDPRMKIDARIINNHSVDFGCLERDRLNCELLEEQKQDTWNLEPALDPRLDIYQSVEIETTFDSSIDDYCADFVIDSTTNGMNMEALAIEEHNNQKEHQWIATNQQSILDEYTHETGPLLPDPSLLQAIYPTLTDTKGNTSSSTNANTFDDSGFEMLEDQLGESCEQMKSDQKEHQCTPTEYESMLNKYTYETGPLIPDLDMLFGKRRSTSIDTTGSTSSRTDLHSLNDSGFEENAAQLRESVDSTDHKSSTLKQNQTESSFSMNSAELGIRSKKANVSRMSSSISEDFGVSWNRIPVRKVYTVYAPTQKKLVNSRAFDRLNGPSGSGVQLQDQSTRRENAPVGTSGGDLRNSSKNLPLTSFRRSPPKRNNIDSYETSSRDAPSGSGVQKITKKKKI</sequence>
<gene>
    <name evidence="2" type="ORF">CELE_F02E8.4</name>
    <name evidence="2 4" type="ORF">F02E8.4</name>
</gene>
<accession>Q19122</accession>
<dbReference type="Proteomes" id="UP000001940">
    <property type="component" value="Chromosome X"/>
</dbReference>
<dbReference type="PaxDb" id="6239-F02E8.4"/>
<reference evidence="2 3" key="1">
    <citation type="journal article" date="1998" name="Science">
        <title>Genome sequence of the nematode C. elegans: a platform for investigating biology.</title>
        <authorList>
            <consortium name="The C. elegans sequencing consortium"/>
            <person name="Sulson J.E."/>
            <person name="Waterston R."/>
        </authorList>
    </citation>
    <scope>NUCLEOTIDE SEQUENCE [LARGE SCALE GENOMIC DNA]</scope>
    <source>
        <strain evidence="2 3">Bristol N2</strain>
    </source>
</reference>
<feature type="region of interest" description="Disordered" evidence="1">
    <location>
        <begin position="631"/>
        <end position="711"/>
    </location>
</feature>
<keyword evidence="3" id="KW-1185">Reference proteome</keyword>
<keyword evidence="2" id="KW-0418">Kinase</keyword>
<keyword evidence="2" id="KW-0808">Transferase</keyword>
<feature type="compositionally biased region" description="Basic and acidic residues" evidence="1">
    <location>
        <begin position="555"/>
        <end position="564"/>
    </location>
</feature>
<dbReference type="CTD" id="184092"/>
<evidence type="ECO:0000313" key="2">
    <source>
        <dbReference type="EMBL" id="CCD83388.1"/>
    </source>
</evidence>
<dbReference type="HOGENOM" id="CLU_388428_0_0_1"/>
<dbReference type="UCSC" id="F02E8.4">
    <property type="organism name" value="c. elegans"/>
</dbReference>
<keyword evidence="2" id="KW-0723">Serine/threonine-protein kinase</keyword>
<name>Q19122_CAEEL</name>
<dbReference type="GeneID" id="184092"/>
<dbReference type="AGR" id="WB:WBGene00017177"/>
<protein>
    <submittedName>
        <fullName evidence="2">Non-specific serine/threonine protein kinase</fullName>
    </submittedName>
</protein>
<organism evidence="2 3">
    <name type="scientific">Caenorhabditis elegans</name>
    <dbReference type="NCBI Taxonomy" id="6239"/>
    <lineage>
        <taxon>Eukaryota</taxon>
        <taxon>Metazoa</taxon>
        <taxon>Ecdysozoa</taxon>
        <taxon>Nematoda</taxon>
        <taxon>Chromadorea</taxon>
        <taxon>Rhabditida</taxon>
        <taxon>Rhabditina</taxon>
        <taxon>Rhabditomorpha</taxon>
        <taxon>Rhabditoidea</taxon>
        <taxon>Rhabditidae</taxon>
        <taxon>Peloderinae</taxon>
        <taxon>Caenorhabditis</taxon>
    </lineage>
</organism>
<evidence type="ECO:0000313" key="3">
    <source>
        <dbReference type="Proteomes" id="UP000001940"/>
    </source>
</evidence>
<dbReference type="KEGG" id="cel:CELE_F02E8.4"/>
<dbReference type="FunCoup" id="Q19122">
    <property type="interactions" value="1"/>
</dbReference>
<evidence type="ECO:0000256" key="1">
    <source>
        <dbReference type="SAM" id="MobiDB-lite"/>
    </source>
</evidence>
<feature type="compositionally biased region" description="Polar residues" evidence="1">
    <location>
        <begin position="665"/>
        <end position="677"/>
    </location>
</feature>
<dbReference type="AlphaFoldDB" id="Q19122"/>
<feature type="region of interest" description="Disordered" evidence="1">
    <location>
        <begin position="554"/>
        <end position="581"/>
    </location>
</feature>
<proteinExistence type="predicted"/>
<dbReference type="Bgee" id="WBGene00017177">
    <property type="expression patterns" value="Expressed in germ line (C elegans) and 3 other cell types or tissues"/>
</dbReference>
<evidence type="ECO:0000313" key="4">
    <source>
        <dbReference type="WormBase" id="F02E8.4"/>
    </source>
</evidence>
<dbReference type="STRING" id="6239.F02E8.4.1"/>
<dbReference type="EMBL" id="BX284606">
    <property type="protein sequence ID" value="CCD83388.1"/>
    <property type="molecule type" value="Genomic_DNA"/>
</dbReference>
<feature type="compositionally biased region" description="Polar residues" evidence="1">
    <location>
        <begin position="566"/>
        <end position="580"/>
    </location>
</feature>
<dbReference type="RefSeq" id="NP_508766.2">
    <property type="nucleotide sequence ID" value="NM_076365.4"/>
</dbReference>
<dbReference type="InParanoid" id="Q19122"/>
<feature type="compositionally biased region" description="Basic and acidic residues" evidence="1">
    <location>
        <begin position="17"/>
        <end position="27"/>
    </location>
</feature>
<feature type="region of interest" description="Disordered" evidence="1">
    <location>
        <begin position="1"/>
        <end position="67"/>
    </location>
</feature>
<feature type="compositionally biased region" description="Polar residues" evidence="1">
    <location>
        <begin position="686"/>
        <end position="703"/>
    </location>
</feature>
<feature type="compositionally biased region" description="Low complexity" evidence="1">
    <location>
        <begin position="525"/>
        <end position="535"/>
    </location>
</feature>
<feature type="region of interest" description="Disordered" evidence="1">
    <location>
        <begin position="524"/>
        <end position="543"/>
    </location>
</feature>